<dbReference type="AlphaFoldDB" id="A0A2A2H0V9"/>
<proteinExistence type="predicted"/>
<name>A0A2A2H0V9_METBR</name>
<gene>
    <name evidence="1" type="ORF">ASJ80_07065</name>
</gene>
<dbReference type="RefSeq" id="WP_069583930.1">
    <property type="nucleotide sequence ID" value="NZ_LMVM01000040.1"/>
</dbReference>
<organism evidence="1 2">
    <name type="scientific">Methanobacterium bryantii</name>
    <dbReference type="NCBI Taxonomy" id="2161"/>
    <lineage>
        <taxon>Archaea</taxon>
        <taxon>Methanobacteriati</taxon>
        <taxon>Methanobacteriota</taxon>
        <taxon>Methanomada group</taxon>
        <taxon>Methanobacteria</taxon>
        <taxon>Methanobacteriales</taxon>
        <taxon>Methanobacteriaceae</taxon>
        <taxon>Methanobacterium</taxon>
    </lineage>
</organism>
<dbReference type="EMBL" id="LMVM01000040">
    <property type="protein sequence ID" value="PAV03027.1"/>
    <property type="molecule type" value="Genomic_DNA"/>
</dbReference>
<sequence>MIKTLELDSFEQYSTMGNAPKCPKCGIKTCFNPYSDSYKCIACGYTKHVSELAKTQSYVSFRDSIDLNQDNKYKDPSFINPSKDEYKTWNHIKQLSKKSYGKYDRNYEAEKKRKQRTEKYHSYIDIIGSLIKMDPYSIIDAKEMVIYIMNQDRAMKNLCGNCKIEVILSSICLYTAFTKNNASLNPDLRSNLDDYCSGKLTDRSISTISPRAEQYYEKTFKLKFNAGYIMDGE</sequence>
<comment type="caution">
    <text evidence="1">The sequence shown here is derived from an EMBL/GenBank/DDBJ whole genome shotgun (WGS) entry which is preliminary data.</text>
</comment>
<accession>A0A2A2H0V9</accession>
<evidence type="ECO:0000313" key="2">
    <source>
        <dbReference type="Proteomes" id="UP000217784"/>
    </source>
</evidence>
<dbReference type="OrthoDB" id="372435at2157"/>
<keyword evidence="2" id="KW-1185">Reference proteome</keyword>
<protein>
    <submittedName>
        <fullName evidence="1">Uncharacterized protein</fullName>
    </submittedName>
</protein>
<evidence type="ECO:0000313" key="1">
    <source>
        <dbReference type="EMBL" id="PAV03027.1"/>
    </source>
</evidence>
<reference evidence="1 2" key="1">
    <citation type="journal article" date="2017" name="BMC Genomics">
        <title>Genomic analysis of methanogenic archaea reveals a shift towards energy conservation.</title>
        <authorList>
            <person name="Gilmore S.P."/>
            <person name="Henske J.K."/>
            <person name="Sexton J.A."/>
            <person name="Solomon K.V."/>
            <person name="Seppala S."/>
            <person name="Yoo J.I."/>
            <person name="Huyett L.M."/>
            <person name="Pressman A."/>
            <person name="Cogan J.Z."/>
            <person name="Kivenson V."/>
            <person name="Peng X."/>
            <person name="Tan Y."/>
            <person name="Valentine D.L."/>
            <person name="O'Malley M.A."/>
        </authorList>
    </citation>
    <scope>NUCLEOTIDE SEQUENCE [LARGE SCALE GENOMIC DNA]</scope>
    <source>
        <strain evidence="1 2">M.o.H.</strain>
    </source>
</reference>
<dbReference type="Proteomes" id="UP000217784">
    <property type="component" value="Unassembled WGS sequence"/>
</dbReference>